<evidence type="ECO:0000259" key="16">
    <source>
        <dbReference type="PROSITE" id="PS50016"/>
    </source>
</evidence>
<evidence type="ECO:0000256" key="3">
    <source>
        <dbReference type="ARBA" id="ARBA00022454"/>
    </source>
</evidence>
<keyword evidence="9" id="KW-0677">Repeat</keyword>
<evidence type="ECO:0000256" key="13">
    <source>
        <dbReference type="ARBA" id="ARBA00023242"/>
    </source>
</evidence>
<dbReference type="InterPro" id="IPR041306">
    <property type="entry name" value="C5HCH"/>
</dbReference>
<dbReference type="Gene3D" id="3.30.40.10">
    <property type="entry name" value="Zinc/RING finger domain, C3HC4 (zinc finger)"/>
    <property type="match status" value="2"/>
</dbReference>
<evidence type="ECO:0000256" key="10">
    <source>
        <dbReference type="ARBA" id="ARBA00022771"/>
    </source>
</evidence>
<comment type="subcellular location">
    <subcellularLocation>
        <location evidence="2">Chromosome</location>
    </subcellularLocation>
    <subcellularLocation>
        <location evidence="1">Nucleus</location>
    </subcellularLocation>
</comment>
<dbReference type="Gene3D" id="2.30.30.140">
    <property type="match status" value="1"/>
</dbReference>
<dbReference type="InterPro" id="IPR046341">
    <property type="entry name" value="SET_dom_sf"/>
</dbReference>
<dbReference type="FunFam" id="3.30.40.10:FF:000025">
    <property type="entry name" value="Histone-lysine N-methyltransferase"/>
    <property type="match status" value="1"/>
</dbReference>
<dbReference type="InterPro" id="IPR019786">
    <property type="entry name" value="Zinc_finger_PHD-type_CS"/>
</dbReference>
<dbReference type="Pfam" id="PF23004">
    <property type="entry name" value="PHDvar_NSD"/>
    <property type="match status" value="1"/>
</dbReference>
<dbReference type="EMBL" id="QBIY01012909">
    <property type="protein sequence ID" value="RXN14377.1"/>
    <property type="molecule type" value="Genomic_DNA"/>
</dbReference>
<feature type="compositionally biased region" description="Basic residues" evidence="15">
    <location>
        <begin position="251"/>
        <end position="263"/>
    </location>
</feature>
<feature type="compositionally biased region" description="Polar residues" evidence="15">
    <location>
        <begin position="508"/>
        <end position="518"/>
    </location>
</feature>
<dbReference type="Pfam" id="PF17982">
    <property type="entry name" value="C5HCH"/>
    <property type="match status" value="1"/>
</dbReference>
<evidence type="ECO:0000256" key="9">
    <source>
        <dbReference type="ARBA" id="ARBA00022737"/>
    </source>
</evidence>
<keyword evidence="20" id="KW-1185">Reference proteome</keyword>
<keyword evidence="10 14" id="KW-0863">Zinc-finger</keyword>
<dbReference type="InterPro" id="IPR055197">
    <property type="entry name" value="PHDvar_NSD"/>
</dbReference>
<keyword evidence="4" id="KW-0597">Phosphoprotein</keyword>
<gene>
    <name evidence="19" type="ORF">ROHU_028656</name>
</gene>
<keyword evidence="6" id="KW-0808">Transferase</keyword>
<dbReference type="PROSITE" id="PS51215">
    <property type="entry name" value="AWS"/>
    <property type="match status" value="1"/>
</dbReference>
<dbReference type="InterPro" id="IPR000313">
    <property type="entry name" value="PWWP_dom"/>
</dbReference>
<feature type="region of interest" description="Disordered" evidence="15">
    <location>
        <begin position="504"/>
        <end position="537"/>
    </location>
</feature>
<feature type="domain" description="PHD-type" evidence="16">
    <location>
        <begin position="897"/>
        <end position="941"/>
    </location>
</feature>
<dbReference type="Gene3D" id="2.170.270.10">
    <property type="entry name" value="SET domain"/>
    <property type="match status" value="1"/>
</dbReference>
<evidence type="ECO:0000313" key="19">
    <source>
        <dbReference type="EMBL" id="RXN14377.1"/>
    </source>
</evidence>
<dbReference type="Pfam" id="PF00855">
    <property type="entry name" value="PWWP"/>
    <property type="match status" value="1"/>
</dbReference>
<feature type="region of interest" description="Disordered" evidence="15">
    <location>
        <begin position="228"/>
        <end position="264"/>
    </location>
</feature>
<name>A0A498MBB8_LABRO</name>
<evidence type="ECO:0000313" key="20">
    <source>
        <dbReference type="Proteomes" id="UP000290572"/>
    </source>
</evidence>
<dbReference type="Proteomes" id="UP000290572">
    <property type="component" value="Unassembled WGS sequence"/>
</dbReference>
<dbReference type="InterPro" id="IPR050777">
    <property type="entry name" value="SET2_Histone-Lys_MeTrsfase"/>
</dbReference>
<keyword evidence="8" id="KW-0479">Metal-binding</keyword>
<dbReference type="InterPro" id="IPR019787">
    <property type="entry name" value="Znf_PHD-finger"/>
</dbReference>
<keyword evidence="12" id="KW-0156">Chromatin regulator</keyword>
<feature type="domain" description="PWWP" evidence="17">
    <location>
        <begin position="946"/>
        <end position="1008"/>
    </location>
</feature>
<dbReference type="SUPFAM" id="SSF82199">
    <property type="entry name" value="SET domain"/>
    <property type="match status" value="1"/>
</dbReference>
<evidence type="ECO:0000256" key="1">
    <source>
        <dbReference type="ARBA" id="ARBA00004123"/>
    </source>
</evidence>
<evidence type="ECO:0000256" key="4">
    <source>
        <dbReference type="ARBA" id="ARBA00022553"/>
    </source>
</evidence>
<sequence>MFIVLPRVAQCLCTEAKLRPLAFVYERGVEQTHPAGQTVAETPSSCPAPQVCPLLWPGEQTLEKGRAQANQRFFRASVPEGDSIPSLEQPSAPQWGLFVLGPSRSSAVVLTQCPAPPIRGSGQDTLSAVCAVDLTDIYEQMQIYIKCTIWDRDQGSGLLKFFRWIVLPPIPKRFLNSWRASVVEAEALLLEKPRVTTLCSEFTKTISEGTTNNTENKVSVPVELPNITPLTNGTVTQKDHLNTLPHNQGSKTKKKQRKSSAHLKKPEEFLCEKDTIMEALDSPYSDIDSVPQIRRCPKNTEQISKHCAVNNQSNSTSSQLPITNDKEVKKNVENQGGLWFSKTGKGQVNGGLSRAGIKSVNCSFGKVSCKIKMPDSASMKPKDNHITGIEHLSTEARKALDRRVKCLPASSRLMTRALKAMEEAEWMKKQLINQESASNVENCESSSNVTMPETTDVDNHVPSQKMPTTASCDLKERSKSNIRTQQSSDLLSCKDDANLVKSEDEASLISQEPVTFRSSKCKQESHASDSSSSSTPSLCLKMEDVENMKEITFKSLTNEQSGQPLSFHPDANYKFSTFLMMLKDMHDSREKDGTALVIEPLPINELIKEEPSLILDVKDEMNTVDTQKCQLGKITPKQKMKSGTNMIPEIQLTSTISKNAQRPSKKHCSKKKTTEITANIPLKDTFDKLVSNHHLPSEEPGSKFSANVPKKRWQRFDQVSNKTLHVVKGTSIQQTEQLSSENCDVLVGDTNKSCPFAPGKETTINASEVTQDSCQKNDIPTECKRIRKPSKRLIEWTEEYDQLFSTKKKAKKKPESFTKVENNNCSGPVEKTSGESIQKPQVTEQGQLTRCIRCPVAYHANDFCIPAGSVTLTDSNIVCPNHFTPRKGCRNHEHVNVSWCFVCSEGGSLLCCESCPAAFHRECLNIDMPEGSWYCNDCRAGKKPHYKEVVWVKVGRYRWWPAEVSNPKDIPDNILRMRHDVGEFPVLFFGSNDYLWTYQARVFPYMEGDANSKEKMGKGVDSTYKKALEEAAVRFKELQAEKELRQLQEDRRNDKKPPPYKHIKVNKPIGKVLIISADLSEIPRCNCKASDENPCGMDSECINRMLLYECHPQVCPAGERCQNQCFTKRQYCQVEIFRTLSRGWGLRCVHDIKKNNPPSDDKGRKLKKKSQMKRKSQQEVIKEREDECFSCGDGGQVVSCKRPGCPKVYHADCLNLTKRPAGRWECPWHQCDLCGQEAASFCEMCPSSYCVEHRDGMLFISKLDGRLSCSEHDPCGPEPLEPGEIREYPTELMTPYPINFIRAGKTKSTTLNTKTVPKDPSPPDVAPHASVSPSSSPPPLDISLNCAYSPISSYGEEKEEEGESLVLLERDGEKSVTQDNSERLRMKKKTEV</sequence>
<feature type="domain" description="AWS" evidence="18">
    <location>
        <begin position="1080"/>
        <end position="1130"/>
    </location>
</feature>
<feature type="compositionally biased region" description="Basic residues" evidence="15">
    <location>
        <begin position="1164"/>
        <end position="1175"/>
    </location>
</feature>
<evidence type="ECO:0000256" key="14">
    <source>
        <dbReference type="PROSITE-ProRule" id="PRU00146"/>
    </source>
</evidence>
<dbReference type="InterPro" id="IPR001965">
    <property type="entry name" value="Znf_PHD"/>
</dbReference>
<dbReference type="PROSITE" id="PS50016">
    <property type="entry name" value="ZF_PHD_2"/>
    <property type="match status" value="1"/>
</dbReference>
<proteinExistence type="predicted"/>
<dbReference type="Pfam" id="PF17907">
    <property type="entry name" value="AWS"/>
    <property type="match status" value="1"/>
</dbReference>
<dbReference type="InterPro" id="IPR047430">
    <property type="entry name" value="PHD4_NSD1"/>
</dbReference>
<dbReference type="PROSITE" id="PS01359">
    <property type="entry name" value="ZF_PHD_1"/>
    <property type="match status" value="1"/>
</dbReference>
<protein>
    <submittedName>
        <fullName evidence="19">Histone-lysine N-H3 lysine-36 and H4 lysine-20 specific-like isoform X1</fullName>
    </submittedName>
</protein>
<accession>A0A498MBB8</accession>
<dbReference type="SMART" id="SM00293">
    <property type="entry name" value="PWWP"/>
    <property type="match status" value="1"/>
</dbReference>
<dbReference type="FunFam" id="3.30.40.10:FF:000153">
    <property type="entry name" value="Histone-lysine N-methyltransferase NSD2"/>
    <property type="match status" value="1"/>
</dbReference>
<evidence type="ECO:0000256" key="2">
    <source>
        <dbReference type="ARBA" id="ARBA00004286"/>
    </source>
</evidence>
<dbReference type="GO" id="GO:0005694">
    <property type="term" value="C:chromosome"/>
    <property type="evidence" value="ECO:0007669"/>
    <property type="project" value="UniProtKB-SubCell"/>
</dbReference>
<dbReference type="GO" id="GO:0032259">
    <property type="term" value="P:methylation"/>
    <property type="evidence" value="ECO:0007669"/>
    <property type="project" value="UniProtKB-KW"/>
</dbReference>
<dbReference type="GO" id="GO:0008270">
    <property type="term" value="F:zinc ion binding"/>
    <property type="evidence" value="ECO:0007669"/>
    <property type="project" value="UniProtKB-KW"/>
</dbReference>
<evidence type="ECO:0000256" key="6">
    <source>
        <dbReference type="ARBA" id="ARBA00022679"/>
    </source>
</evidence>
<dbReference type="SUPFAM" id="SSF57903">
    <property type="entry name" value="FYVE/PHD zinc finger"/>
    <property type="match status" value="2"/>
</dbReference>
<dbReference type="SMART" id="SM00570">
    <property type="entry name" value="AWS"/>
    <property type="match status" value="1"/>
</dbReference>
<evidence type="ECO:0000256" key="15">
    <source>
        <dbReference type="SAM" id="MobiDB-lite"/>
    </source>
</evidence>
<feature type="compositionally biased region" description="Low complexity" evidence="15">
    <location>
        <begin position="528"/>
        <end position="537"/>
    </location>
</feature>
<evidence type="ECO:0000256" key="7">
    <source>
        <dbReference type="ARBA" id="ARBA00022691"/>
    </source>
</evidence>
<dbReference type="InterPro" id="IPR011011">
    <property type="entry name" value="Znf_FYVE_PHD"/>
</dbReference>
<organism evidence="19 20">
    <name type="scientific">Labeo rohita</name>
    <name type="common">Indian major carp</name>
    <name type="synonym">Cyprinus rohita</name>
    <dbReference type="NCBI Taxonomy" id="84645"/>
    <lineage>
        <taxon>Eukaryota</taxon>
        <taxon>Metazoa</taxon>
        <taxon>Chordata</taxon>
        <taxon>Craniata</taxon>
        <taxon>Vertebrata</taxon>
        <taxon>Euteleostomi</taxon>
        <taxon>Actinopterygii</taxon>
        <taxon>Neopterygii</taxon>
        <taxon>Teleostei</taxon>
        <taxon>Ostariophysi</taxon>
        <taxon>Cypriniformes</taxon>
        <taxon>Cyprinidae</taxon>
        <taxon>Labeoninae</taxon>
        <taxon>Labeonini</taxon>
        <taxon>Labeo</taxon>
    </lineage>
</organism>
<keyword evidence="11" id="KW-0862">Zinc</keyword>
<feature type="region of interest" description="Disordered" evidence="15">
    <location>
        <begin position="1155"/>
        <end position="1176"/>
    </location>
</feature>
<feature type="compositionally biased region" description="Low complexity" evidence="15">
    <location>
        <begin position="437"/>
        <end position="448"/>
    </location>
</feature>
<dbReference type="PANTHER" id="PTHR22884">
    <property type="entry name" value="SET DOMAIN PROTEINS"/>
    <property type="match status" value="1"/>
</dbReference>
<keyword evidence="7" id="KW-0949">S-adenosyl-L-methionine</keyword>
<dbReference type="InterPro" id="IPR047432">
    <property type="entry name" value="PHD5_NSD1"/>
</dbReference>
<evidence type="ECO:0000259" key="17">
    <source>
        <dbReference type="PROSITE" id="PS50812"/>
    </source>
</evidence>
<dbReference type="InterPro" id="IPR013083">
    <property type="entry name" value="Znf_RING/FYVE/PHD"/>
</dbReference>
<feature type="compositionally biased region" description="Polar residues" evidence="15">
    <location>
        <begin position="461"/>
        <end position="471"/>
    </location>
</feature>
<feature type="region of interest" description="Disordered" evidence="15">
    <location>
        <begin position="437"/>
        <end position="488"/>
    </location>
</feature>
<comment type="caution">
    <text evidence="19">The sequence shown here is derived from an EMBL/GenBank/DDBJ whole genome shotgun (WGS) entry which is preliminary data.</text>
</comment>
<reference evidence="19 20" key="1">
    <citation type="submission" date="2018-03" db="EMBL/GenBank/DDBJ databases">
        <title>Draft genome sequence of Rohu Carp (Labeo rohita).</title>
        <authorList>
            <person name="Das P."/>
            <person name="Kushwaha B."/>
            <person name="Joshi C.G."/>
            <person name="Kumar D."/>
            <person name="Nagpure N.S."/>
            <person name="Sahoo L."/>
            <person name="Das S.P."/>
            <person name="Bit A."/>
            <person name="Patnaik S."/>
            <person name="Meher P.K."/>
            <person name="Jayasankar P."/>
            <person name="Koringa P.G."/>
            <person name="Patel N.V."/>
            <person name="Hinsu A.T."/>
            <person name="Kumar R."/>
            <person name="Pandey M."/>
            <person name="Agarwal S."/>
            <person name="Srivastava S."/>
            <person name="Singh M."/>
            <person name="Iquebal M.A."/>
            <person name="Jaiswal S."/>
            <person name="Angadi U.B."/>
            <person name="Kumar N."/>
            <person name="Raza M."/>
            <person name="Shah T.M."/>
            <person name="Rai A."/>
            <person name="Jena J.K."/>
        </authorList>
    </citation>
    <scope>NUCLEOTIDE SEQUENCE [LARGE SCALE GENOMIC DNA]</scope>
    <source>
        <strain evidence="19">DASCIFA01</strain>
        <tissue evidence="19">Testis</tissue>
    </source>
</reference>
<feature type="compositionally biased region" description="Basic and acidic residues" evidence="15">
    <location>
        <begin position="1368"/>
        <end position="1392"/>
    </location>
</feature>
<dbReference type="GO" id="GO:0042054">
    <property type="term" value="F:histone methyltransferase activity"/>
    <property type="evidence" value="ECO:0007669"/>
    <property type="project" value="InterPro"/>
</dbReference>
<dbReference type="STRING" id="84645.A0A498MBB8"/>
<evidence type="ECO:0000256" key="11">
    <source>
        <dbReference type="ARBA" id="ARBA00022833"/>
    </source>
</evidence>
<keyword evidence="3" id="KW-0158">Chromosome</keyword>
<dbReference type="PROSITE" id="PS50812">
    <property type="entry name" value="PWWP"/>
    <property type="match status" value="1"/>
</dbReference>
<dbReference type="Pfam" id="PF00628">
    <property type="entry name" value="PHD"/>
    <property type="match status" value="1"/>
</dbReference>
<evidence type="ECO:0000256" key="8">
    <source>
        <dbReference type="ARBA" id="ARBA00022723"/>
    </source>
</evidence>
<keyword evidence="5" id="KW-0489">Methyltransferase</keyword>
<dbReference type="CDD" id="cd15659">
    <property type="entry name" value="PHD5_NSD1"/>
    <property type="match status" value="1"/>
</dbReference>
<dbReference type="GO" id="GO:0005634">
    <property type="term" value="C:nucleus"/>
    <property type="evidence" value="ECO:0007669"/>
    <property type="project" value="UniProtKB-SubCell"/>
</dbReference>
<evidence type="ECO:0000256" key="12">
    <source>
        <dbReference type="ARBA" id="ARBA00022853"/>
    </source>
</evidence>
<dbReference type="FunFam" id="2.30.30.140:FF:000004">
    <property type="entry name" value="Histone-lysine N-methyltransferase"/>
    <property type="match status" value="1"/>
</dbReference>
<dbReference type="SUPFAM" id="SSF63748">
    <property type="entry name" value="Tudor/PWWP/MBT"/>
    <property type="match status" value="1"/>
</dbReference>
<feature type="region of interest" description="Disordered" evidence="15">
    <location>
        <begin position="1307"/>
        <end position="1392"/>
    </location>
</feature>
<keyword evidence="13" id="KW-0539">Nucleus</keyword>
<dbReference type="InterPro" id="IPR006560">
    <property type="entry name" value="AWS_dom"/>
</dbReference>
<dbReference type="CDD" id="cd15656">
    <property type="entry name" value="PHD4_NSD1"/>
    <property type="match status" value="1"/>
</dbReference>
<evidence type="ECO:0000259" key="18">
    <source>
        <dbReference type="PROSITE" id="PS51215"/>
    </source>
</evidence>
<evidence type="ECO:0000256" key="5">
    <source>
        <dbReference type="ARBA" id="ARBA00022603"/>
    </source>
</evidence>
<dbReference type="SMART" id="SM00249">
    <property type="entry name" value="PHD"/>
    <property type="match status" value="2"/>
</dbReference>